<organism evidence="1 2">
    <name type="scientific">Rhodococcus globerulus</name>
    <dbReference type="NCBI Taxonomy" id="33008"/>
    <lineage>
        <taxon>Bacteria</taxon>
        <taxon>Bacillati</taxon>
        <taxon>Actinomycetota</taxon>
        <taxon>Actinomycetes</taxon>
        <taxon>Mycobacteriales</taxon>
        <taxon>Nocardiaceae</taxon>
        <taxon>Rhodococcus</taxon>
    </lineage>
</organism>
<gene>
    <name evidence="1" type="ORF">R3Q16_24830</name>
</gene>
<evidence type="ECO:0000313" key="2">
    <source>
        <dbReference type="Proteomes" id="UP001185927"/>
    </source>
</evidence>
<comment type="caution">
    <text evidence="1">The sequence shown here is derived from an EMBL/GenBank/DDBJ whole genome shotgun (WGS) entry which is preliminary data.</text>
</comment>
<dbReference type="EMBL" id="JAWLKB010000013">
    <property type="protein sequence ID" value="MDV6269851.1"/>
    <property type="molecule type" value="Genomic_DNA"/>
</dbReference>
<accession>A0ABU4C034</accession>
<keyword evidence="2" id="KW-1185">Reference proteome</keyword>
<name>A0ABU4C034_RHOGO</name>
<dbReference type="RefSeq" id="WP_317544528.1">
    <property type="nucleotide sequence ID" value="NZ_JAWLKB010000013.1"/>
</dbReference>
<proteinExistence type="predicted"/>
<protein>
    <submittedName>
        <fullName evidence="1">Uncharacterized protein</fullName>
    </submittedName>
</protein>
<dbReference type="Proteomes" id="UP001185927">
    <property type="component" value="Unassembled WGS sequence"/>
</dbReference>
<evidence type="ECO:0000313" key="1">
    <source>
        <dbReference type="EMBL" id="MDV6269851.1"/>
    </source>
</evidence>
<sequence length="113" mass="12067">MGHPIGDGFLLNNDAAEQLRAACEAWSSELKALKIDAEKLGTLGGFGTLGSADALKSKFENKAVARTDSLVNALESHIAVVDDMRAYFQKCIDDATEQEQANADSLRKISPGN</sequence>
<reference evidence="1 2" key="1">
    <citation type="submission" date="2023-10" db="EMBL/GenBank/DDBJ databases">
        <title>Development of a sustainable strategy for remediation of hydrocarbon-contaminated territories based on the waste exchange concept.</title>
        <authorList>
            <person name="Krivoruchko A."/>
        </authorList>
    </citation>
    <scope>NUCLEOTIDE SEQUENCE [LARGE SCALE GENOMIC DNA]</scope>
    <source>
        <strain evidence="1 2">IEGM 1203</strain>
    </source>
</reference>